<dbReference type="HAMAP" id="MF_00384">
    <property type="entry name" value="Homoser_kinase"/>
    <property type="match status" value="1"/>
</dbReference>
<dbReference type="GO" id="GO:0004413">
    <property type="term" value="F:homoserine kinase activity"/>
    <property type="evidence" value="ECO:0007669"/>
    <property type="project" value="UniProtKB-UniRule"/>
</dbReference>
<comment type="catalytic activity">
    <reaction evidence="11 13">
        <text>L-homoserine + ATP = O-phospho-L-homoserine + ADP + H(+)</text>
        <dbReference type="Rhea" id="RHEA:13985"/>
        <dbReference type="ChEBI" id="CHEBI:15378"/>
        <dbReference type="ChEBI" id="CHEBI:30616"/>
        <dbReference type="ChEBI" id="CHEBI:57476"/>
        <dbReference type="ChEBI" id="CHEBI:57590"/>
        <dbReference type="ChEBI" id="CHEBI:456216"/>
        <dbReference type="EC" id="2.7.1.39"/>
    </reaction>
</comment>
<dbReference type="UniPathway" id="UPA00050">
    <property type="reaction ID" value="UER00064"/>
</dbReference>
<dbReference type="Pfam" id="PF08544">
    <property type="entry name" value="GHMP_kinases_C"/>
    <property type="match status" value="1"/>
</dbReference>
<keyword evidence="8 13" id="KW-0547">Nucleotide-binding</keyword>
<dbReference type="PIRSF" id="PIRSF000676">
    <property type="entry name" value="Homoser_kin"/>
    <property type="match status" value="1"/>
</dbReference>
<reference evidence="16 17" key="1">
    <citation type="submission" date="2016-02" db="EMBL/GenBank/DDBJ databases">
        <title>Draft Genome for Tepidibacillus decaturensis nov. sp. Strain Z9, an Anaerobic, Moderately Thermophilic and Heterotrophic Bacterium from Deep Subsurface of the Illinois Basin, USA.</title>
        <authorList>
            <person name="Dong Y."/>
            <person name="Chang J.Y."/>
            <person name="Sanford R."/>
            <person name="Fouke B.W."/>
        </authorList>
    </citation>
    <scope>NUCLEOTIDE SEQUENCE [LARGE SCALE GENOMIC DNA]</scope>
    <source>
        <strain evidence="16 17">Z9</strain>
    </source>
</reference>
<evidence type="ECO:0000256" key="12">
    <source>
        <dbReference type="ARBA" id="ARBA00049954"/>
    </source>
</evidence>
<dbReference type="RefSeq" id="WP_068723134.1">
    <property type="nucleotide sequence ID" value="NZ_LSKU01000001.1"/>
</dbReference>
<dbReference type="InterPro" id="IPR000870">
    <property type="entry name" value="Homoserine_kinase"/>
</dbReference>
<dbReference type="SUPFAM" id="SSF54211">
    <property type="entry name" value="Ribosomal protein S5 domain 2-like"/>
    <property type="match status" value="1"/>
</dbReference>
<evidence type="ECO:0000256" key="4">
    <source>
        <dbReference type="ARBA" id="ARBA00017858"/>
    </source>
</evidence>
<evidence type="ECO:0000256" key="13">
    <source>
        <dbReference type="HAMAP-Rule" id="MF_00384"/>
    </source>
</evidence>
<feature type="domain" description="GHMP kinase C-terminal" evidence="15">
    <location>
        <begin position="208"/>
        <end position="276"/>
    </location>
</feature>
<evidence type="ECO:0000313" key="17">
    <source>
        <dbReference type="Proteomes" id="UP000070352"/>
    </source>
</evidence>
<evidence type="ECO:0000256" key="6">
    <source>
        <dbReference type="ARBA" id="ARBA00022679"/>
    </source>
</evidence>
<keyword evidence="17" id="KW-1185">Reference proteome</keyword>
<dbReference type="AlphaFoldDB" id="A0A135L270"/>
<evidence type="ECO:0000256" key="7">
    <source>
        <dbReference type="ARBA" id="ARBA00022697"/>
    </source>
</evidence>
<evidence type="ECO:0000256" key="1">
    <source>
        <dbReference type="ARBA" id="ARBA00005015"/>
    </source>
</evidence>
<dbReference type="InterPro" id="IPR013750">
    <property type="entry name" value="GHMP_kinase_C_dom"/>
</dbReference>
<evidence type="ECO:0000256" key="3">
    <source>
        <dbReference type="ARBA" id="ARBA00012078"/>
    </source>
</evidence>
<comment type="pathway">
    <text evidence="1 13">Amino-acid biosynthesis; L-threonine biosynthesis; L-threonine from L-aspartate: step 4/5.</text>
</comment>
<keyword evidence="13" id="KW-0963">Cytoplasm</keyword>
<feature type="binding site" evidence="13">
    <location>
        <begin position="89"/>
        <end position="99"/>
    </location>
    <ligand>
        <name>ATP</name>
        <dbReference type="ChEBI" id="CHEBI:30616"/>
    </ligand>
</feature>
<dbReference type="STRING" id="1413211.U473_02815"/>
<name>A0A135L270_9BACI</name>
<comment type="subcellular location">
    <subcellularLocation>
        <location evidence="13">Cytoplasm</location>
    </subcellularLocation>
</comment>
<dbReference type="InterPro" id="IPR036554">
    <property type="entry name" value="GHMP_kinase_C_sf"/>
</dbReference>
<comment type="function">
    <text evidence="12 13">Catalyzes the ATP-dependent phosphorylation of L-homoserine to L-homoserine phosphate.</text>
</comment>
<dbReference type="GO" id="GO:0005524">
    <property type="term" value="F:ATP binding"/>
    <property type="evidence" value="ECO:0007669"/>
    <property type="project" value="UniProtKB-UniRule"/>
</dbReference>
<accession>A0A135L270</accession>
<dbReference type="Pfam" id="PF00288">
    <property type="entry name" value="GHMP_kinases_N"/>
    <property type="match status" value="1"/>
</dbReference>
<dbReference type="Gene3D" id="3.30.230.10">
    <property type="match status" value="1"/>
</dbReference>
<dbReference type="PROSITE" id="PS00627">
    <property type="entry name" value="GHMP_KINASES_ATP"/>
    <property type="match status" value="1"/>
</dbReference>
<evidence type="ECO:0000259" key="15">
    <source>
        <dbReference type="Pfam" id="PF08544"/>
    </source>
</evidence>
<dbReference type="GO" id="GO:0005737">
    <property type="term" value="C:cytoplasm"/>
    <property type="evidence" value="ECO:0007669"/>
    <property type="project" value="UniProtKB-SubCell"/>
</dbReference>
<keyword evidence="6 13" id="KW-0808">Transferase</keyword>
<evidence type="ECO:0000259" key="14">
    <source>
        <dbReference type="Pfam" id="PF00288"/>
    </source>
</evidence>
<gene>
    <name evidence="13" type="primary">thrB</name>
    <name evidence="16" type="ORF">U473_02815</name>
</gene>
<dbReference type="InterPro" id="IPR014721">
    <property type="entry name" value="Ribsml_uS5_D2-typ_fold_subgr"/>
</dbReference>
<evidence type="ECO:0000256" key="8">
    <source>
        <dbReference type="ARBA" id="ARBA00022741"/>
    </source>
</evidence>
<evidence type="ECO:0000256" key="2">
    <source>
        <dbReference type="ARBA" id="ARBA00007370"/>
    </source>
</evidence>
<dbReference type="InterPro" id="IPR020568">
    <property type="entry name" value="Ribosomal_Su5_D2-typ_SF"/>
</dbReference>
<dbReference type="SUPFAM" id="SSF55060">
    <property type="entry name" value="GHMP Kinase, C-terminal domain"/>
    <property type="match status" value="1"/>
</dbReference>
<dbReference type="EMBL" id="LSKU01000001">
    <property type="protein sequence ID" value="KXG43075.1"/>
    <property type="molecule type" value="Genomic_DNA"/>
</dbReference>
<feature type="domain" description="GHMP kinase N-terminal" evidence="14">
    <location>
        <begin position="60"/>
        <end position="142"/>
    </location>
</feature>
<evidence type="ECO:0000256" key="5">
    <source>
        <dbReference type="ARBA" id="ARBA00022605"/>
    </source>
</evidence>
<dbReference type="EC" id="2.7.1.39" evidence="3 13"/>
<dbReference type="OrthoDB" id="9769912at2"/>
<dbReference type="NCBIfam" id="TIGR00191">
    <property type="entry name" value="thrB"/>
    <property type="match status" value="1"/>
</dbReference>
<protein>
    <recommendedName>
        <fullName evidence="4 13">Homoserine kinase</fullName>
        <shortName evidence="13">HK</shortName>
        <shortName evidence="13">HSK</shortName>
        <ecNumber evidence="3 13">2.7.1.39</ecNumber>
    </recommendedName>
</protein>
<keyword evidence="7 13" id="KW-0791">Threonine biosynthesis</keyword>
<evidence type="ECO:0000313" key="16">
    <source>
        <dbReference type="EMBL" id="KXG43075.1"/>
    </source>
</evidence>
<keyword evidence="10 13" id="KW-0067">ATP-binding</keyword>
<dbReference type="InterPro" id="IPR006203">
    <property type="entry name" value="GHMP_knse_ATP-bd_CS"/>
</dbReference>
<keyword evidence="9 13" id="KW-0418">Kinase</keyword>
<comment type="similarity">
    <text evidence="2 13">Belongs to the GHMP kinase family. Homoserine kinase subfamily.</text>
</comment>
<comment type="caution">
    <text evidence="16">The sequence shown here is derived from an EMBL/GenBank/DDBJ whole genome shotgun (WGS) entry which is preliminary data.</text>
</comment>
<dbReference type="InterPro" id="IPR006204">
    <property type="entry name" value="GHMP_kinase_N_dom"/>
</dbReference>
<proteinExistence type="inferred from homology"/>
<dbReference type="Gene3D" id="3.30.70.890">
    <property type="entry name" value="GHMP kinase, C-terminal domain"/>
    <property type="match status" value="1"/>
</dbReference>
<dbReference type="PANTHER" id="PTHR20861">
    <property type="entry name" value="HOMOSERINE/4-DIPHOSPHOCYTIDYL-2-C-METHYL-D-ERYTHRITOL KINASE"/>
    <property type="match status" value="1"/>
</dbReference>
<evidence type="ECO:0000256" key="9">
    <source>
        <dbReference type="ARBA" id="ARBA00022777"/>
    </source>
</evidence>
<dbReference type="GO" id="GO:0009088">
    <property type="term" value="P:threonine biosynthetic process"/>
    <property type="evidence" value="ECO:0007669"/>
    <property type="project" value="UniProtKB-UniRule"/>
</dbReference>
<organism evidence="16 17">
    <name type="scientific">Tepidibacillus decaturensis</name>
    <dbReference type="NCBI Taxonomy" id="1413211"/>
    <lineage>
        <taxon>Bacteria</taxon>
        <taxon>Bacillati</taxon>
        <taxon>Bacillota</taxon>
        <taxon>Bacilli</taxon>
        <taxon>Bacillales</taxon>
        <taxon>Bacillaceae</taxon>
        <taxon>Tepidibacillus</taxon>
    </lineage>
</organism>
<evidence type="ECO:0000256" key="11">
    <source>
        <dbReference type="ARBA" id="ARBA00049375"/>
    </source>
</evidence>
<evidence type="ECO:0000256" key="10">
    <source>
        <dbReference type="ARBA" id="ARBA00022840"/>
    </source>
</evidence>
<keyword evidence="5 13" id="KW-0028">Amino-acid biosynthesis</keyword>
<sequence length="310" mass="34091">MNAQMFEVKVPGSTANLGPGFDSLGLALPLYLIIRLKPAAKTSIKIIGDHLSSLPRDRSNLIYQVMEHLFHLEEQKLPPISLEVESEIPLSRGLGSSGSAIVGGLLAANELLERKKSKEELFQIASQLEGHSDNVGASLFGGFVATSFDGKRAMITHFPFAENLRLMLAIPTYTLSTESARKEIPNHIPVKDAAYNIGQTALLISFLMTGQIEKLATAMNDRIHQPYRQNVVKGLKRILDDMEQMGIYGAALSGAGPTILLFVNEQQISTMENYLKNVAMDEQIDFQIKTLSIEKEGAIVYHSTANRQII</sequence>
<dbReference type="Proteomes" id="UP000070352">
    <property type="component" value="Unassembled WGS sequence"/>
</dbReference>
<dbReference type="PRINTS" id="PR00958">
    <property type="entry name" value="HOMSERKINASE"/>
</dbReference>
<dbReference type="PANTHER" id="PTHR20861:SF1">
    <property type="entry name" value="HOMOSERINE KINASE"/>
    <property type="match status" value="1"/>
</dbReference>